<accession>A0ACC0Z1W0</accession>
<dbReference type="EMBL" id="CM047738">
    <property type="protein sequence ID" value="KAJ0045156.1"/>
    <property type="molecule type" value="Genomic_DNA"/>
</dbReference>
<organism evidence="1 2">
    <name type="scientific">Pistacia integerrima</name>
    <dbReference type="NCBI Taxonomy" id="434235"/>
    <lineage>
        <taxon>Eukaryota</taxon>
        <taxon>Viridiplantae</taxon>
        <taxon>Streptophyta</taxon>
        <taxon>Embryophyta</taxon>
        <taxon>Tracheophyta</taxon>
        <taxon>Spermatophyta</taxon>
        <taxon>Magnoliopsida</taxon>
        <taxon>eudicotyledons</taxon>
        <taxon>Gunneridae</taxon>
        <taxon>Pentapetalae</taxon>
        <taxon>rosids</taxon>
        <taxon>malvids</taxon>
        <taxon>Sapindales</taxon>
        <taxon>Anacardiaceae</taxon>
        <taxon>Pistacia</taxon>
    </lineage>
</organism>
<reference evidence="2" key="1">
    <citation type="journal article" date="2023" name="G3 (Bethesda)">
        <title>Genome assembly and association tests identify interacting loci associated with vigor, precocity, and sex in interspecific pistachio rootstocks.</title>
        <authorList>
            <person name="Palmer W."/>
            <person name="Jacygrad E."/>
            <person name="Sagayaradj S."/>
            <person name="Cavanaugh K."/>
            <person name="Han R."/>
            <person name="Bertier L."/>
            <person name="Beede B."/>
            <person name="Kafkas S."/>
            <person name="Golino D."/>
            <person name="Preece J."/>
            <person name="Michelmore R."/>
        </authorList>
    </citation>
    <scope>NUCLEOTIDE SEQUENCE [LARGE SCALE GENOMIC DNA]</scope>
</reference>
<evidence type="ECO:0000313" key="2">
    <source>
        <dbReference type="Proteomes" id="UP001163603"/>
    </source>
</evidence>
<comment type="caution">
    <text evidence="1">The sequence shown here is derived from an EMBL/GenBank/DDBJ whole genome shotgun (WGS) entry which is preliminary data.</text>
</comment>
<name>A0ACC0Z1W0_9ROSI</name>
<dbReference type="Proteomes" id="UP001163603">
    <property type="component" value="Chromosome 3"/>
</dbReference>
<gene>
    <name evidence="1" type="ORF">Pint_05744</name>
</gene>
<proteinExistence type="predicted"/>
<protein>
    <submittedName>
        <fullName evidence="1">Uncharacterized protein</fullName>
    </submittedName>
</protein>
<keyword evidence="2" id="KW-1185">Reference proteome</keyword>
<evidence type="ECO:0000313" key="1">
    <source>
        <dbReference type="EMBL" id="KAJ0045156.1"/>
    </source>
</evidence>
<sequence length="337" mass="37857">MAKKSQTGAETMDPKLLSYEDFHPFAEMSEDKDNIILTLHLPDFQKEQLNITCVRASHIIRIKGERQIASNKWRRFNQSYTVPQNCNLSKTLAKWQNSVLTIITPKENVTPLVAAAAKDQEKTPKEAPKMDVEKQVDDHQNTQKPINKEARARKGPDETSPQLPQVASTSNDAMNKQAAETKREAEKADRSVEEFTKKETISKETCSEKEKEKNIVDKPEKEAKAQKGQDKTSPQNYAMDKEITSKKDDQSIVSKGSGSEKEKEKNDILDKEKLCGDANLGELKRIKDAAMKAVKGLAMENKEERQINMVNVGVAAIVLVGIAAYVSFRIRSKARNN</sequence>